<keyword evidence="3" id="KW-1185">Reference proteome</keyword>
<proteinExistence type="predicted"/>
<feature type="compositionally biased region" description="Low complexity" evidence="1">
    <location>
        <begin position="37"/>
        <end position="46"/>
    </location>
</feature>
<gene>
    <name evidence="2" type="ORF">ONB1V03_LOCUS10845</name>
</gene>
<name>A0A7R9M5X9_9ACAR</name>
<dbReference type="InterPro" id="IPR029063">
    <property type="entry name" value="SAM-dependent_MTases_sf"/>
</dbReference>
<organism evidence="2">
    <name type="scientific">Oppiella nova</name>
    <dbReference type="NCBI Taxonomy" id="334625"/>
    <lineage>
        <taxon>Eukaryota</taxon>
        <taxon>Metazoa</taxon>
        <taxon>Ecdysozoa</taxon>
        <taxon>Arthropoda</taxon>
        <taxon>Chelicerata</taxon>
        <taxon>Arachnida</taxon>
        <taxon>Acari</taxon>
        <taxon>Acariformes</taxon>
        <taxon>Sarcoptiformes</taxon>
        <taxon>Oribatida</taxon>
        <taxon>Brachypylina</taxon>
        <taxon>Oppioidea</taxon>
        <taxon>Oppiidae</taxon>
        <taxon>Oppiella</taxon>
    </lineage>
</organism>
<dbReference type="InterPro" id="IPR007884">
    <property type="entry name" value="METL9"/>
</dbReference>
<evidence type="ECO:0000313" key="3">
    <source>
        <dbReference type="Proteomes" id="UP000728032"/>
    </source>
</evidence>
<dbReference type="OrthoDB" id="199041at2759"/>
<evidence type="ECO:0000256" key="1">
    <source>
        <dbReference type="SAM" id="MobiDB-lite"/>
    </source>
</evidence>
<dbReference type="EMBL" id="OC922471">
    <property type="protein sequence ID" value="CAD7654195.1"/>
    <property type="molecule type" value="Genomic_DNA"/>
</dbReference>
<feature type="region of interest" description="Disordered" evidence="1">
    <location>
        <begin position="37"/>
        <end position="57"/>
    </location>
</feature>
<reference evidence="2" key="1">
    <citation type="submission" date="2020-11" db="EMBL/GenBank/DDBJ databases">
        <authorList>
            <person name="Tran Van P."/>
        </authorList>
    </citation>
    <scope>NUCLEOTIDE SEQUENCE</scope>
</reference>
<evidence type="ECO:0008006" key="4">
    <source>
        <dbReference type="Google" id="ProtNLM"/>
    </source>
</evidence>
<evidence type="ECO:0000313" key="2">
    <source>
        <dbReference type="EMBL" id="CAD7654195.1"/>
    </source>
</evidence>
<dbReference type="GO" id="GO:0106370">
    <property type="term" value="F:protein-L-histidine N-pros-methyltransferase activity"/>
    <property type="evidence" value="ECO:0007669"/>
    <property type="project" value="InterPro"/>
</dbReference>
<accession>A0A7R9M5X9</accession>
<dbReference type="SUPFAM" id="SSF53335">
    <property type="entry name" value="S-adenosyl-L-methionine-dependent methyltransferases"/>
    <property type="match status" value="1"/>
</dbReference>
<sequence>MAVQVSVQSCPSSAAPVLHQLSHNCLAEGAGDVPMMATTTSASGSTPVDSHHNPQQQPMPVLLRGSIARSIYERMQREEQLRYFDKSKWYSIDRQLITRELNHTFAPMDYDCETQEFVDLCYQKSDQYFTHLFHSIARTILCLFMSSTSVNGLLGRGSMFVFSDKQFRALLGDHLLMTDSNMYSSSSEPLIDIIGSDSNDSVDTNAGADRVLIDLGAGDGKITEIMSKYFHKTYTTEISPVMRKILLKKGFNVLEVEEWCQTGLQYDVISCLNVLDRCDKPLSMLAHMRSALRPKTGLIVLALVLPFSQYVEVNDNHRADHRPSEVLAIDGHTFEEQLVSFVANVLAPNGLQVVKWSKLPYLCEGDLELTYYWLYDVVLVLKAVGDDQ</sequence>
<dbReference type="Pfam" id="PF05219">
    <property type="entry name" value="DREV"/>
    <property type="match status" value="2"/>
</dbReference>
<dbReference type="PANTHER" id="PTHR12890:SF0">
    <property type="entry name" value="PROTEIN-L-HISTIDINE N-PROS-METHYLTRANSFERASE"/>
    <property type="match status" value="1"/>
</dbReference>
<protein>
    <recommendedName>
        <fullName evidence="4">Methyltransferase-like protein 9</fullName>
    </recommendedName>
</protein>
<dbReference type="Gene3D" id="3.40.50.150">
    <property type="entry name" value="Vaccinia Virus protein VP39"/>
    <property type="match status" value="1"/>
</dbReference>
<dbReference type="CDD" id="cd02440">
    <property type="entry name" value="AdoMet_MTases"/>
    <property type="match status" value="1"/>
</dbReference>
<dbReference type="PANTHER" id="PTHR12890">
    <property type="entry name" value="DREV PROTEIN"/>
    <property type="match status" value="1"/>
</dbReference>
<dbReference type="AlphaFoldDB" id="A0A7R9M5X9"/>
<dbReference type="Proteomes" id="UP000728032">
    <property type="component" value="Unassembled WGS sequence"/>
</dbReference>
<dbReference type="EMBL" id="CAJPVJ010007646">
    <property type="protein sequence ID" value="CAG2171382.1"/>
    <property type="molecule type" value="Genomic_DNA"/>
</dbReference>